<protein>
    <recommendedName>
        <fullName evidence="2">BCS1 N-terminal domain-containing protein</fullName>
    </recommendedName>
</protein>
<feature type="compositionally biased region" description="Basic and acidic residues" evidence="1">
    <location>
        <begin position="424"/>
        <end position="433"/>
    </location>
</feature>
<dbReference type="InterPro" id="IPR027417">
    <property type="entry name" value="P-loop_NTPase"/>
</dbReference>
<name>A0A163MFK6_ABSGL</name>
<dbReference type="InterPro" id="IPR014851">
    <property type="entry name" value="BCS1_N"/>
</dbReference>
<feature type="domain" description="BCS1 N-terminal" evidence="2">
    <location>
        <begin position="44"/>
        <end position="235"/>
    </location>
</feature>
<evidence type="ECO:0000313" key="3">
    <source>
        <dbReference type="EMBL" id="SAM04449.1"/>
    </source>
</evidence>
<dbReference type="STRING" id="4829.A0A163MFK6"/>
<evidence type="ECO:0000313" key="4">
    <source>
        <dbReference type="Proteomes" id="UP000078561"/>
    </source>
</evidence>
<dbReference type="EMBL" id="LT554386">
    <property type="protein sequence ID" value="SAM04449.1"/>
    <property type="molecule type" value="Genomic_DNA"/>
</dbReference>
<dbReference type="SUPFAM" id="SSF52540">
    <property type="entry name" value="P-loop containing nucleoside triphosphate hydrolases"/>
    <property type="match status" value="1"/>
</dbReference>
<dbReference type="Proteomes" id="UP000078561">
    <property type="component" value="Unassembled WGS sequence"/>
</dbReference>
<feature type="compositionally biased region" description="Basic and acidic residues" evidence="1">
    <location>
        <begin position="488"/>
        <end position="498"/>
    </location>
</feature>
<sequence length="498" mass="56573">MPSLLDEVFWEQLVGAKTLSILKLVMGNETLLVSGSVFLGPSFATYIKSVYYSIKNFIEYRLYVSIEVDDQEIIYRPIASFIAEQMENVDLRKAQGEHDVRQYDDDRDYYRRYTTKSSSNPSISLQPVLDLEHKFVYKARTFWVMRLSDEKSSKNVSSSGDAFSRLLHGGQKSSTRITMRGRNIMELRAYMQEWIDSYYAKKDNKLVVYKCSHGRPGECTWEEKATKDIRSYDTVILKEGQKEDLLRDAKDFLRRKDWYADRGIPYRHGCLLSGPPGTPQQKYIRMKNLTGLTSDEEFANMVATAPTDCILLLEDVDHCLKVIEDSKGASSSTTPQSGHITLPGLLNVMDGLDMRDGTMRNNVAHAIAPGEFSTAELQGLFLDYTFYLERMPNQTEDSFDALLDRIGEFKLEIQKTRHDWETHKNEKLDELRQKNQIKIAPVTTKKKKSGKAKANGTTVSHSSSSSSISSPTTSVSSSSTATTVSLENDDKPDQHRND</sequence>
<dbReference type="Pfam" id="PF08740">
    <property type="entry name" value="BCS1_N"/>
    <property type="match status" value="1"/>
</dbReference>
<dbReference type="InterPro" id="IPR050747">
    <property type="entry name" value="Mitochondrial_chaperone_BCS1"/>
</dbReference>
<organism evidence="3">
    <name type="scientific">Absidia glauca</name>
    <name type="common">Pin mould</name>
    <dbReference type="NCBI Taxonomy" id="4829"/>
    <lineage>
        <taxon>Eukaryota</taxon>
        <taxon>Fungi</taxon>
        <taxon>Fungi incertae sedis</taxon>
        <taxon>Mucoromycota</taxon>
        <taxon>Mucoromycotina</taxon>
        <taxon>Mucoromycetes</taxon>
        <taxon>Mucorales</taxon>
        <taxon>Cunninghamellaceae</taxon>
        <taxon>Absidia</taxon>
    </lineage>
</organism>
<proteinExistence type="predicted"/>
<dbReference type="Gene3D" id="3.40.50.300">
    <property type="entry name" value="P-loop containing nucleotide triphosphate hydrolases"/>
    <property type="match status" value="1"/>
</dbReference>
<accession>A0A163MFK6</accession>
<gene>
    <name evidence="3" type="primary">ABSGL_10313.1 scaffold 11921</name>
</gene>
<reference evidence="3" key="1">
    <citation type="submission" date="2016-04" db="EMBL/GenBank/DDBJ databases">
        <authorList>
            <person name="Evans L.H."/>
            <person name="Alamgir A."/>
            <person name="Owens N."/>
            <person name="Weber N.D."/>
            <person name="Virtaneva K."/>
            <person name="Barbian K."/>
            <person name="Babar A."/>
            <person name="Rosenke K."/>
        </authorList>
    </citation>
    <scope>NUCLEOTIDE SEQUENCE [LARGE SCALE GENOMIC DNA]</scope>
    <source>
        <strain evidence="3">CBS 101.48</strain>
    </source>
</reference>
<evidence type="ECO:0000259" key="2">
    <source>
        <dbReference type="Pfam" id="PF08740"/>
    </source>
</evidence>
<keyword evidence="4" id="KW-1185">Reference proteome</keyword>
<dbReference type="InParanoid" id="A0A163MFK6"/>
<dbReference type="AlphaFoldDB" id="A0A163MFK6"/>
<dbReference type="PANTHER" id="PTHR23070">
    <property type="entry name" value="BCS1 AAA-TYPE ATPASE"/>
    <property type="match status" value="1"/>
</dbReference>
<feature type="compositionally biased region" description="Low complexity" evidence="1">
    <location>
        <begin position="452"/>
        <end position="485"/>
    </location>
</feature>
<feature type="region of interest" description="Disordered" evidence="1">
    <location>
        <begin position="424"/>
        <end position="498"/>
    </location>
</feature>
<evidence type="ECO:0000256" key="1">
    <source>
        <dbReference type="SAM" id="MobiDB-lite"/>
    </source>
</evidence>
<dbReference type="OrthoDB" id="10251412at2759"/>